<proteinExistence type="predicted"/>
<accession>A0A316USR6</accession>
<dbReference type="Proteomes" id="UP000245884">
    <property type="component" value="Unassembled WGS sequence"/>
</dbReference>
<dbReference type="RefSeq" id="XP_025362932.1">
    <property type="nucleotide sequence ID" value="XM_025505809.1"/>
</dbReference>
<evidence type="ECO:0000313" key="2">
    <source>
        <dbReference type="EMBL" id="PWN28320.1"/>
    </source>
</evidence>
<dbReference type="AlphaFoldDB" id="A0A316USR6"/>
<dbReference type="GeneID" id="37027632"/>
<evidence type="ECO:0000256" key="1">
    <source>
        <dbReference type="SAM" id="MobiDB-lite"/>
    </source>
</evidence>
<feature type="region of interest" description="Disordered" evidence="1">
    <location>
        <begin position="140"/>
        <end position="189"/>
    </location>
</feature>
<reference evidence="2 3" key="1">
    <citation type="journal article" date="2018" name="Mol. Biol. Evol.">
        <title>Broad Genomic Sampling Reveals a Smut Pathogenic Ancestry of the Fungal Clade Ustilaginomycotina.</title>
        <authorList>
            <person name="Kijpornyongpan T."/>
            <person name="Mondo S.J."/>
            <person name="Barry K."/>
            <person name="Sandor L."/>
            <person name="Lee J."/>
            <person name="Lipzen A."/>
            <person name="Pangilinan J."/>
            <person name="LaButti K."/>
            <person name="Hainaut M."/>
            <person name="Henrissat B."/>
            <person name="Grigoriev I.V."/>
            <person name="Spatafora J.W."/>
            <person name="Aime M.C."/>
        </authorList>
    </citation>
    <scope>NUCLEOTIDE SEQUENCE [LARGE SCALE GENOMIC DNA]</scope>
    <source>
        <strain evidence="2 3">MCA 5214</strain>
    </source>
</reference>
<name>A0A316USR6_9BASI</name>
<organism evidence="2 3">
    <name type="scientific">Jaminaea rosea</name>
    <dbReference type="NCBI Taxonomy" id="1569628"/>
    <lineage>
        <taxon>Eukaryota</taxon>
        <taxon>Fungi</taxon>
        <taxon>Dikarya</taxon>
        <taxon>Basidiomycota</taxon>
        <taxon>Ustilaginomycotina</taxon>
        <taxon>Exobasidiomycetes</taxon>
        <taxon>Microstromatales</taxon>
        <taxon>Microstromatales incertae sedis</taxon>
        <taxon>Jaminaea</taxon>
    </lineage>
</organism>
<keyword evidence="3" id="KW-1185">Reference proteome</keyword>
<dbReference type="EMBL" id="KZ819665">
    <property type="protein sequence ID" value="PWN28320.1"/>
    <property type="molecule type" value="Genomic_DNA"/>
</dbReference>
<protein>
    <submittedName>
        <fullName evidence="2">Uncharacterized protein</fullName>
    </submittedName>
</protein>
<evidence type="ECO:0000313" key="3">
    <source>
        <dbReference type="Proteomes" id="UP000245884"/>
    </source>
</evidence>
<sequence>MITEDRGDGSSMTGIQLQLPSQASSHLHSIDLHLTWSKRVPANGLVDVLSAPGSLAAPLRNLLDDGLSKFVQQHLLDRYGSLFNSIYSGVGKISGSDTVLLLDILKDTGRLFSFTRLYTASSKPLDLSFVDEPLPRHYRKHGAGQAQGEPRGHFASAKGSRRSCISYLSTQASDPYKRSNGGSERGRGH</sequence>
<gene>
    <name evidence="2" type="ORF">BDZ90DRAFT_231307</name>
</gene>